<gene>
    <name evidence="2" type="ORF">C8A01DRAFT_37524</name>
</gene>
<evidence type="ECO:0000313" key="3">
    <source>
        <dbReference type="Proteomes" id="UP001303115"/>
    </source>
</evidence>
<dbReference type="AlphaFoldDB" id="A0AAN6PCP9"/>
<dbReference type="EMBL" id="MU854426">
    <property type="protein sequence ID" value="KAK4038544.1"/>
    <property type="molecule type" value="Genomic_DNA"/>
</dbReference>
<reference evidence="3" key="1">
    <citation type="journal article" date="2023" name="Mol. Phylogenet. Evol.">
        <title>Genome-scale phylogeny and comparative genomics of the fungal order Sordariales.</title>
        <authorList>
            <person name="Hensen N."/>
            <person name="Bonometti L."/>
            <person name="Westerberg I."/>
            <person name="Brannstrom I.O."/>
            <person name="Guillou S."/>
            <person name="Cros-Aarteil S."/>
            <person name="Calhoun S."/>
            <person name="Haridas S."/>
            <person name="Kuo A."/>
            <person name="Mondo S."/>
            <person name="Pangilinan J."/>
            <person name="Riley R."/>
            <person name="LaButti K."/>
            <person name="Andreopoulos B."/>
            <person name="Lipzen A."/>
            <person name="Chen C."/>
            <person name="Yan M."/>
            <person name="Daum C."/>
            <person name="Ng V."/>
            <person name="Clum A."/>
            <person name="Steindorff A."/>
            <person name="Ohm R.A."/>
            <person name="Martin F."/>
            <person name="Silar P."/>
            <person name="Natvig D.O."/>
            <person name="Lalanne C."/>
            <person name="Gautier V."/>
            <person name="Ament-Velasquez S.L."/>
            <person name="Kruys A."/>
            <person name="Hutchinson M.I."/>
            <person name="Powell A.J."/>
            <person name="Barry K."/>
            <person name="Miller A.N."/>
            <person name="Grigoriev I.V."/>
            <person name="Debuchy R."/>
            <person name="Gladieux P."/>
            <person name="Hiltunen Thoren M."/>
            <person name="Johannesson H."/>
        </authorList>
    </citation>
    <scope>NUCLEOTIDE SEQUENCE [LARGE SCALE GENOMIC DNA]</scope>
    <source>
        <strain evidence="3">CBS 284.82</strain>
    </source>
</reference>
<accession>A0AAN6PCP9</accession>
<evidence type="ECO:0000259" key="1">
    <source>
        <dbReference type="Pfam" id="PF06985"/>
    </source>
</evidence>
<organism evidence="2 3">
    <name type="scientific">Parachaetomium inaequale</name>
    <dbReference type="NCBI Taxonomy" id="2588326"/>
    <lineage>
        <taxon>Eukaryota</taxon>
        <taxon>Fungi</taxon>
        <taxon>Dikarya</taxon>
        <taxon>Ascomycota</taxon>
        <taxon>Pezizomycotina</taxon>
        <taxon>Sordariomycetes</taxon>
        <taxon>Sordariomycetidae</taxon>
        <taxon>Sordariales</taxon>
        <taxon>Chaetomiaceae</taxon>
        <taxon>Parachaetomium</taxon>
    </lineage>
</organism>
<evidence type="ECO:0000313" key="2">
    <source>
        <dbReference type="EMBL" id="KAK4038544.1"/>
    </source>
</evidence>
<protein>
    <submittedName>
        <fullName evidence="2">Heterokaryon incompatibility protein-domain-containing protein</fullName>
    </submittedName>
</protein>
<feature type="domain" description="Heterokaryon incompatibility" evidence="1">
    <location>
        <begin position="192"/>
        <end position="370"/>
    </location>
</feature>
<dbReference type="Pfam" id="PF06985">
    <property type="entry name" value="HET"/>
    <property type="match status" value="1"/>
</dbReference>
<dbReference type="Proteomes" id="UP001303115">
    <property type="component" value="Unassembled WGS sequence"/>
</dbReference>
<proteinExistence type="predicted"/>
<dbReference type="PANTHER" id="PTHR33112:SF16">
    <property type="entry name" value="HETEROKARYON INCOMPATIBILITY DOMAIN-CONTAINING PROTEIN"/>
    <property type="match status" value="1"/>
</dbReference>
<comment type="caution">
    <text evidence="2">The sequence shown here is derived from an EMBL/GenBank/DDBJ whole genome shotgun (WGS) entry which is preliminary data.</text>
</comment>
<name>A0AAN6PCP9_9PEZI</name>
<sequence length="685" mass="75979">MRCKTCLNLQYEDADPSSHSSSILFKTNYHENVAQVRQSVDEGCHFCTLVLAGLSWNGRGETTLPTDTTIRLDMSTERKWDKVTGTHVKQDCALTVRIGGRNATVFFKVTPGTENPTLPVVPDAISDTHTGSPRSMALIKSWLHHCQTHHTACPSSSPVRLPTRVIDVSPSSDVDATVLVETATLPSPMGSYLALSHCWGTSTHPLTTTTLTLPTHLLSLPPLSSGTLPPTFRDAILTTRALGFRYIWIDSLCILQDSHADWAAESSRMGAYFSNCTLVLAAADAADSIEGMFRARNPWGVQPARIMMRLPSVATVTRVDRERAWSYHAWPAAEHTVDVRRGMGEWVDRRDGGKRIVWGPLDGRAWTMQELVLGGRVVRWEGGGVRWVCRGGEADENLPGIMDPAWQGFAGQGLGEVSKGLGVGWVRLLGREEARREGVERLELYLDWYGTVERYTVRAITKQFDILPAIGGLASRFRELVDDRYVAGLWEKDLHHGLLWTVEGPIRPGEQRFKAPSWSWASLNLTSIKFDEVPLPKYEVWERDWFEVREITTPAASANEYGEVGGGMLRVKGYLREVQLGGPSVAGKVYEIRKNRLLNPETGESLGDIFLDHPRMSTDPPLQVWCLPVLHAGSDNDNLTSICLALVPEGGGEQILGRIGLARITNKRWDRGFFPEGGKRLVCLV</sequence>
<dbReference type="InterPro" id="IPR010730">
    <property type="entry name" value="HET"/>
</dbReference>
<keyword evidence="3" id="KW-1185">Reference proteome</keyword>
<dbReference type="PANTHER" id="PTHR33112">
    <property type="entry name" value="DOMAIN PROTEIN, PUTATIVE-RELATED"/>
    <property type="match status" value="1"/>
</dbReference>